<dbReference type="EMBL" id="FTNO01000009">
    <property type="protein sequence ID" value="SIS00033.1"/>
    <property type="molecule type" value="Genomic_DNA"/>
</dbReference>
<dbReference type="Pfam" id="PF01870">
    <property type="entry name" value="Hjc"/>
    <property type="match status" value="1"/>
</dbReference>
<name>A0A1N7FI85_9EURY</name>
<keyword evidence="13" id="KW-1185">Reference proteome</keyword>
<dbReference type="InterPro" id="IPR011856">
    <property type="entry name" value="tRNA_endonuc-like_dom_sf"/>
</dbReference>
<dbReference type="GO" id="GO:0006310">
    <property type="term" value="P:DNA recombination"/>
    <property type="evidence" value="ECO:0007669"/>
    <property type="project" value="UniProtKB-KW"/>
</dbReference>
<comment type="catalytic activity">
    <reaction evidence="11">
        <text>Endonucleolytic cleavage at a junction such as a reciprocal single-stranded crossover between two homologous DNA duplexes (Holliday junction).</text>
        <dbReference type="EC" id="3.1.21.10"/>
    </reaction>
</comment>
<dbReference type="PANTHER" id="PTHR39651">
    <property type="entry name" value="HOLLIDAY JUNCTION RESOLVASE HJC"/>
    <property type="match status" value="1"/>
</dbReference>
<evidence type="ECO:0000256" key="1">
    <source>
        <dbReference type="ARBA" id="ARBA00001946"/>
    </source>
</evidence>
<keyword evidence="2" id="KW-0540">Nuclease</keyword>
<evidence type="ECO:0000256" key="8">
    <source>
        <dbReference type="ARBA" id="ARBA00023125"/>
    </source>
</evidence>
<keyword evidence="9" id="KW-0233">DNA recombination</keyword>
<evidence type="ECO:0000256" key="9">
    <source>
        <dbReference type="ARBA" id="ARBA00023172"/>
    </source>
</evidence>
<reference evidence="13" key="1">
    <citation type="submission" date="2017-01" db="EMBL/GenBank/DDBJ databases">
        <authorList>
            <person name="Varghese N."/>
            <person name="Submissions S."/>
        </authorList>
    </citation>
    <scope>NUCLEOTIDE SEQUENCE [LARGE SCALE GENOMIC DNA]</scope>
    <source>
        <strain evidence="13">CGMCC 1.7737</strain>
    </source>
</reference>
<accession>A0A1N7FI85</accession>
<gene>
    <name evidence="12" type="ORF">SAMN05421858_5089</name>
</gene>
<evidence type="ECO:0000256" key="11">
    <source>
        <dbReference type="ARBA" id="ARBA00029354"/>
    </source>
</evidence>
<evidence type="ECO:0000256" key="5">
    <source>
        <dbReference type="ARBA" id="ARBA00022763"/>
    </source>
</evidence>
<keyword evidence="4" id="KW-0255">Endonuclease</keyword>
<keyword evidence="10" id="KW-0234">DNA repair</keyword>
<dbReference type="AlphaFoldDB" id="A0A1N7FI85"/>
<dbReference type="InterPro" id="IPR014428">
    <property type="entry name" value="Hjc_arc"/>
</dbReference>
<keyword evidence="8" id="KW-0238">DNA-binding</keyword>
<evidence type="ECO:0000313" key="13">
    <source>
        <dbReference type="Proteomes" id="UP000186914"/>
    </source>
</evidence>
<evidence type="ECO:0000256" key="10">
    <source>
        <dbReference type="ARBA" id="ARBA00023204"/>
    </source>
</evidence>
<dbReference type="InterPro" id="IPR011335">
    <property type="entry name" value="Restrct_endonuc-II-like"/>
</dbReference>
<dbReference type="GO" id="GO:0046872">
    <property type="term" value="F:metal ion binding"/>
    <property type="evidence" value="ECO:0007669"/>
    <property type="project" value="UniProtKB-KW"/>
</dbReference>
<evidence type="ECO:0000256" key="6">
    <source>
        <dbReference type="ARBA" id="ARBA00022801"/>
    </source>
</evidence>
<dbReference type="OrthoDB" id="385683at2157"/>
<evidence type="ECO:0000256" key="3">
    <source>
        <dbReference type="ARBA" id="ARBA00022723"/>
    </source>
</evidence>
<dbReference type="Proteomes" id="UP000186914">
    <property type="component" value="Unassembled WGS sequence"/>
</dbReference>
<dbReference type="SUPFAM" id="SSF52980">
    <property type="entry name" value="Restriction endonuclease-like"/>
    <property type="match status" value="1"/>
</dbReference>
<evidence type="ECO:0000256" key="4">
    <source>
        <dbReference type="ARBA" id="ARBA00022759"/>
    </source>
</evidence>
<dbReference type="GO" id="GO:0006281">
    <property type="term" value="P:DNA repair"/>
    <property type="evidence" value="ECO:0007669"/>
    <property type="project" value="UniProtKB-KW"/>
</dbReference>
<dbReference type="GO" id="GO:0008821">
    <property type="term" value="F:crossover junction DNA endonuclease activity"/>
    <property type="evidence" value="ECO:0007669"/>
    <property type="project" value="UniProtKB-EC"/>
</dbReference>
<comment type="cofactor">
    <cofactor evidence="1">
        <name>Mg(2+)</name>
        <dbReference type="ChEBI" id="CHEBI:18420"/>
    </cofactor>
</comment>
<keyword evidence="7" id="KW-0460">Magnesium</keyword>
<dbReference type="RefSeq" id="WP_076433734.1">
    <property type="nucleotide sequence ID" value="NZ_FTNO01000009.1"/>
</dbReference>
<organism evidence="12 13">
    <name type="scientific">Haladaptatus litoreus</name>
    <dbReference type="NCBI Taxonomy" id="553468"/>
    <lineage>
        <taxon>Archaea</taxon>
        <taxon>Methanobacteriati</taxon>
        <taxon>Methanobacteriota</taxon>
        <taxon>Stenosarchaea group</taxon>
        <taxon>Halobacteria</taxon>
        <taxon>Halobacteriales</taxon>
        <taxon>Haladaptataceae</taxon>
        <taxon>Haladaptatus</taxon>
    </lineage>
</organism>
<dbReference type="PANTHER" id="PTHR39651:SF1">
    <property type="entry name" value="HOLLIDAY JUNCTION RESOLVASE HJC"/>
    <property type="match status" value="1"/>
</dbReference>
<keyword evidence="5" id="KW-0227">DNA damage</keyword>
<evidence type="ECO:0000256" key="7">
    <source>
        <dbReference type="ARBA" id="ARBA00022842"/>
    </source>
</evidence>
<dbReference type="Gene3D" id="3.40.1350.10">
    <property type="match status" value="1"/>
</dbReference>
<keyword evidence="6" id="KW-0378">Hydrolase</keyword>
<protein>
    <submittedName>
        <fullName evidence="12">Holliday junction resolvase</fullName>
    </submittedName>
</protein>
<dbReference type="GO" id="GO:0003677">
    <property type="term" value="F:DNA binding"/>
    <property type="evidence" value="ECO:0007669"/>
    <property type="project" value="UniProtKB-KW"/>
</dbReference>
<evidence type="ECO:0000313" key="12">
    <source>
        <dbReference type="EMBL" id="SIS00033.1"/>
    </source>
</evidence>
<proteinExistence type="predicted"/>
<sequence>MSSSSKKGSRDERELSDLLEDEYGFAAYRAPASGGATQRARPDIIATRDCGEFSILLAEGFAIEHKSRKDGTVTFTRDEIDALVEFADRGGLTPLVTVKPDMRSHDQWYCFDARLLNRTAKGYSVRKQDHERAKTLGEVFGQ</sequence>
<keyword evidence="3" id="KW-0479">Metal-binding</keyword>
<evidence type="ECO:0000256" key="2">
    <source>
        <dbReference type="ARBA" id="ARBA00022722"/>
    </source>
</evidence>
<dbReference type="InterPro" id="IPR002732">
    <property type="entry name" value="Hjc"/>
</dbReference>